<evidence type="ECO:0000259" key="13">
    <source>
        <dbReference type="PROSITE" id="PS50157"/>
    </source>
</evidence>
<keyword evidence="4" id="KW-0677">Repeat</keyword>
<evidence type="ECO:0000256" key="12">
    <source>
        <dbReference type="SAM" id="MobiDB-lite"/>
    </source>
</evidence>
<feature type="domain" description="C2H2-type" evidence="13">
    <location>
        <begin position="128"/>
        <end position="155"/>
    </location>
</feature>
<dbReference type="FunFam" id="3.30.160.60:FF:000506">
    <property type="entry name" value="Zinc finger protein 23"/>
    <property type="match status" value="1"/>
</dbReference>
<dbReference type="Pfam" id="PF00096">
    <property type="entry name" value="zf-C2H2"/>
    <property type="match status" value="3"/>
</dbReference>
<feature type="domain" description="C2H2-type" evidence="13">
    <location>
        <begin position="156"/>
        <end position="183"/>
    </location>
</feature>
<dbReference type="PROSITE" id="PS50157">
    <property type="entry name" value="ZINC_FINGER_C2H2_2"/>
    <property type="match status" value="3"/>
</dbReference>
<reference evidence="14" key="2">
    <citation type="submission" date="2025-09" db="UniProtKB">
        <authorList>
            <consortium name="Ensembl"/>
        </authorList>
    </citation>
    <scope>IDENTIFICATION</scope>
</reference>
<dbReference type="GO" id="GO:0005634">
    <property type="term" value="C:nucleus"/>
    <property type="evidence" value="ECO:0007669"/>
    <property type="project" value="UniProtKB-SubCell"/>
</dbReference>
<keyword evidence="8" id="KW-0238">DNA-binding</keyword>
<keyword evidence="10" id="KW-0539">Nucleus</keyword>
<proteinExistence type="inferred from homology"/>
<protein>
    <recommendedName>
        <fullName evidence="13">C2H2-type domain-containing protein</fullName>
    </recommendedName>
</protein>
<evidence type="ECO:0000256" key="2">
    <source>
        <dbReference type="ARBA" id="ARBA00006991"/>
    </source>
</evidence>
<keyword evidence="5 11" id="KW-0863">Zinc-finger</keyword>
<dbReference type="PROSITE" id="PS00028">
    <property type="entry name" value="ZINC_FINGER_C2H2_1"/>
    <property type="match status" value="3"/>
</dbReference>
<dbReference type="SMART" id="SM00355">
    <property type="entry name" value="ZnF_C2H2"/>
    <property type="match status" value="3"/>
</dbReference>
<dbReference type="AlphaFoldDB" id="A0A8C5TS71"/>
<keyword evidence="6" id="KW-0862">Zinc</keyword>
<evidence type="ECO:0000256" key="6">
    <source>
        <dbReference type="ARBA" id="ARBA00022833"/>
    </source>
</evidence>
<dbReference type="InterPro" id="IPR036236">
    <property type="entry name" value="Znf_C2H2_sf"/>
</dbReference>
<dbReference type="GO" id="GO:0008270">
    <property type="term" value="F:zinc ion binding"/>
    <property type="evidence" value="ECO:0007669"/>
    <property type="project" value="UniProtKB-KW"/>
</dbReference>
<comment type="similarity">
    <text evidence="2">Belongs to the krueppel C2H2-type zinc-finger protein family.</text>
</comment>
<accession>A0A8C5TS71</accession>
<evidence type="ECO:0000256" key="8">
    <source>
        <dbReference type="ARBA" id="ARBA00023125"/>
    </source>
</evidence>
<dbReference type="FunFam" id="3.30.160.60:FF:000387">
    <property type="entry name" value="Zinc finger protein 354A"/>
    <property type="match status" value="1"/>
</dbReference>
<keyword evidence="7" id="KW-0805">Transcription regulation</keyword>
<keyword evidence="3" id="KW-0479">Metal-binding</keyword>
<evidence type="ECO:0000256" key="5">
    <source>
        <dbReference type="ARBA" id="ARBA00022771"/>
    </source>
</evidence>
<evidence type="ECO:0000313" key="15">
    <source>
        <dbReference type="Proteomes" id="UP000694560"/>
    </source>
</evidence>
<dbReference type="PANTHER" id="PTHR24377">
    <property type="entry name" value="IP01015P-RELATED"/>
    <property type="match status" value="1"/>
</dbReference>
<organism evidence="14 15">
    <name type="scientific">Malurus cyaneus samueli</name>
    <dbReference type="NCBI Taxonomy" id="2593467"/>
    <lineage>
        <taxon>Eukaryota</taxon>
        <taxon>Metazoa</taxon>
        <taxon>Chordata</taxon>
        <taxon>Craniata</taxon>
        <taxon>Vertebrata</taxon>
        <taxon>Euteleostomi</taxon>
        <taxon>Archelosauria</taxon>
        <taxon>Archosauria</taxon>
        <taxon>Dinosauria</taxon>
        <taxon>Saurischia</taxon>
        <taxon>Theropoda</taxon>
        <taxon>Coelurosauria</taxon>
        <taxon>Aves</taxon>
        <taxon>Neognathae</taxon>
        <taxon>Neoaves</taxon>
        <taxon>Telluraves</taxon>
        <taxon>Australaves</taxon>
        <taxon>Passeriformes</taxon>
        <taxon>Meliphagoidea</taxon>
        <taxon>Maluridae</taxon>
        <taxon>Malurus</taxon>
    </lineage>
</organism>
<dbReference type="Ensembl" id="ENSMCST00000011441.1">
    <property type="protein sequence ID" value="ENSMCSP00000011148.1"/>
    <property type="gene ID" value="ENSMCSG00000007898.1"/>
</dbReference>
<evidence type="ECO:0000256" key="10">
    <source>
        <dbReference type="ARBA" id="ARBA00023242"/>
    </source>
</evidence>
<evidence type="ECO:0000313" key="14">
    <source>
        <dbReference type="Ensembl" id="ENSMCSP00000011148.1"/>
    </source>
</evidence>
<evidence type="ECO:0000256" key="7">
    <source>
        <dbReference type="ARBA" id="ARBA00023015"/>
    </source>
</evidence>
<evidence type="ECO:0000256" key="11">
    <source>
        <dbReference type="PROSITE-ProRule" id="PRU00042"/>
    </source>
</evidence>
<keyword evidence="9" id="KW-0804">Transcription</keyword>
<feature type="compositionally biased region" description="Polar residues" evidence="12">
    <location>
        <begin position="210"/>
        <end position="224"/>
    </location>
</feature>
<name>A0A8C5TS71_9PASS</name>
<evidence type="ECO:0000256" key="4">
    <source>
        <dbReference type="ARBA" id="ARBA00022737"/>
    </source>
</evidence>
<dbReference type="Proteomes" id="UP000694560">
    <property type="component" value="Unplaced"/>
</dbReference>
<dbReference type="FunFam" id="3.30.160.60:FF:000135">
    <property type="entry name" value="Zinc finger protein 358"/>
    <property type="match status" value="1"/>
</dbReference>
<evidence type="ECO:0000256" key="3">
    <source>
        <dbReference type="ARBA" id="ARBA00022723"/>
    </source>
</evidence>
<dbReference type="GO" id="GO:0003677">
    <property type="term" value="F:DNA binding"/>
    <property type="evidence" value="ECO:0007669"/>
    <property type="project" value="UniProtKB-KW"/>
</dbReference>
<dbReference type="InterPro" id="IPR013087">
    <property type="entry name" value="Znf_C2H2_type"/>
</dbReference>
<feature type="domain" description="C2H2-type" evidence="13">
    <location>
        <begin position="184"/>
        <end position="211"/>
    </location>
</feature>
<keyword evidence="15" id="KW-1185">Reference proteome</keyword>
<dbReference type="Gene3D" id="3.30.160.60">
    <property type="entry name" value="Classic Zinc Finger"/>
    <property type="match status" value="3"/>
</dbReference>
<evidence type="ECO:0000256" key="1">
    <source>
        <dbReference type="ARBA" id="ARBA00004123"/>
    </source>
</evidence>
<dbReference type="OrthoDB" id="8922241at2759"/>
<dbReference type="SUPFAM" id="SSF57667">
    <property type="entry name" value="beta-beta-alpha zinc fingers"/>
    <property type="match status" value="2"/>
</dbReference>
<reference evidence="14" key="1">
    <citation type="submission" date="2025-08" db="UniProtKB">
        <authorList>
            <consortium name="Ensembl"/>
        </authorList>
    </citation>
    <scope>IDENTIFICATION</scope>
</reference>
<comment type="subcellular location">
    <subcellularLocation>
        <location evidence="1">Nucleus</location>
    </subcellularLocation>
</comment>
<sequence length="224" mass="25045">SPVDNPAADTVLLGMDWSGFPSSSLWHGGESHPLLVLPAPENELRLESREYTYPLQNLVEEAVFSVSTAQESNEEEKPERSHTRMSSMPNPGFSEGERPTLWQEGTQSFSRDLELGVLEELHGREKPYKCLECGKSFSRRSTLIRHQRIHTGERPYECGECGKGFSCSSSLIVHLMIHTGERPYQCDECGKTFSDSSSLLSHQRIHTGESKTPTSSLTAHHTGR</sequence>
<feature type="region of interest" description="Disordered" evidence="12">
    <location>
        <begin position="66"/>
        <end position="97"/>
    </location>
</feature>
<evidence type="ECO:0000256" key="9">
    <source>
        <dbReference type="ARBA" id="ARBA00023163"/>
    </source>
</evidence>
<dbReference type="InterPro" id="IPR050826">
    <property type="entry name" value="Krueppel_C2H2_ZnFinger"/>
</dbReference>
<feature type="region of interest" description="Disordered" evidence="12">
    <location>
        <begin position="200"/>
        <end position="224"/>
    </location>
</feature>